<dbReference type="EMBL" id="JACRSQ010000007">
    <property type="protein sequence ID" value="MBC8543153.1"/>
    <property type="molecule type" value="Genomic_DNA"/>
</dbReference>
<evidence type="ECO:0000256" key="4">
    <source>
        <dbReference type="ARBA" id="ARBA00022490"/>
    </source>
</evidence>
<dbReference type="InterPro" id="IPR015424">
    <property type="entry name" value="PyrdxlP-dep_Trfase"/>
</dbReference>
<dbReference type="InterPro" id="IPR015421">
    <property type="entry name" value="PyrdxlP-dep_Trfase_major"/>
</dbReference>
<evidence type="ECO:0000313" key="13">
    <source>
        <dbReference type="Proteomes" id="UP000657006"/>
    </source>
</evidence>
<feature type="binding site" evidence="11">
    <location>
        <position position="255"/>
    </location>
    <ligand>
        <name>pyridoxal 5'-phosphate</name>
        <dbReference type="ChEBI" id="CHEBI:597326"/>
    </ligand>
</feature>
<feature type="binding site" evidence="11">
    <location>
        <position position="284"/>
    </location>
    <ligand>
        <name>substrate</name>
    </ligand>
</feature>
<dbReference type="PANTHER" id="PTHR42684:SF17">
    <property type="entry name" value="ADENOSYLMETHIONINE-8-AMINO-7-OXONONANOATE AMINOTRANSFERASE"/>
    <property type="match status" value="1"/>
</dbReference>
<keyword evidence="4 11" id="KW-0963">Cytoplasm</keyword>
<dbReference type="InterPro" id="IPR015422">
    <property type="entry name" value="PyrdxlP-dep_Trfase_small"/>
</dbReference>
<dbReference type="InterPro" id="IPR049704">
    <property type="entry name" value="Aminotrans_3_PPA_site"/>
</dbReference>
<dbReference type="Gene3D" id="3.40.640.10">
    <property type="entry name" value="Type I PLP-dependent aspartate aminotransferase-like (Major domain)"/>
    <property type="match status" value="1"/>
</dbReference>
<feature type="modified residue" description="N6-(pyridoxal phosphate)lysine" evidence="11">
    <location>
        <position position="284"/>
    </location>
</feature>
<keyword evidence="13" id="KW-1185">Reference proteome</keyword>
<feature type="binding site" evidence="11">
    <location>
        <position position="149"/>
    </location>
    <ligand>
        <name>substrate</name>
    </ligand>
</feature>
<evidence type="ECO:0000256" key="8">
    <source>
        <dbReference type="ARBA" id="ARBA00022756"/>
    </source>
</evidence>
<evidence type="ECO:0000256" key="3">
    <source>
        <dbReference type="ARBA" id="ARBA00011738"/>
    </source>
</evidence>
<comment type="pathway">
    <text evidence="11">Cofactor biosynthesis; biotin biosynthesis; 7,8-diaminononanoate from 8-amino-7-oxononanoate (SAM route): step 1/1.</text>
</comment>
<feature type="binding site" evidence="11">
    <location>
        <position position="56"/>
    </location>
    <ligand>
        <name>substrate</name>
    </ligand>
</feature>
<comment type="subunit">
    <text evidence="3 11">Homodimer.</text>
</comment>
<evidence type="ECO:0000256" key="1">
    <source>
        <dbReference type="ARBA" id="ARBA00001933"/>
    </source>
</evidence>
<dbReference type="InterPro" id="IPR005815">
    <property type="entry name" value="BioA"/>
</dbReference>
<dbReference type="NCBIfam" id="TIGR00508">
    <property type="entry name" value="bioA"/>
    <property type="match status" value="1"/>
</dbReference>
<dbReference type="Gene3D" id="3.90.1150.10">
    <property type="entry name" value="Aspartate Aminotransferase, domain 1"/>
    <property type="match status" value="1"/>
</dbReference>
<proteinExistence type="inferred from homology"/>
<dbReference type="GO" id="GO:0005737">
    <property type="term" value="C:cytoplasm"/>
    <property type="evidence" value="ECO:0007669"/>
    <property type="project" value="UniProtKB-SubCell"/>
</dbReference>
<name>A0A926I165_9FIRM</name>
<dbReference type="GO" id="GO:0030170">
    <property type="term" value="F:pyridoxal phosphate binding"/>
    <property type="evidence" value="ECO:0007669"/>
    <property type="project" value="UniProtKB-UniRule"/>
</dbReference>
<dbReference type="PANTHER" id="PTHR42684">
    <property type="entry name" value="ADENOSYLMETHIONINE-8-AMINO-7-OXONONANOATE AMINOTRANSFERASE"/>
    <property type="match status" value="1"/>
</dbReference>
<dbReference type="GO" id="GO:0009102">
    <property type="term" value="P:biotin biosynthetic process"/>
    <property type="evidence" value="ECO:0007669"/>
    <property type="project" value="UniProtKB-UniRule"/>
</dbReference>
<evidence type="ECO:0000256" key="6">
    <source>
        <dbReference type="ARBA" id="ARBA00022679"/>
    </source>
</evidence>
<dbReference type="CDD" id="cd00610">
    <property type="entry name" value="OAT_like"/>
    <property type="match status" value="1"/>
</dbReference>
<dbReference type="GO" id="GO:0004015">
    <property type="term" value="F:adenosylmethionine-8-amino-7-oxononanoate transaminase activity"/>
    <property type="evidence" value="ECO:0007669"/>
    <property type="project" value="UniProtKB-UniRule"/>
</dbReference>
<dbReference type="PROSITE" id="PS00600">
    <property type="entry name" value="AA_TRANSFER_CLASS_3"/>
    <property type="match status" value="1"/>
</dbReference>
<organism evidence="12 13">
    <name type="scientific">Bianquea renquensis</name>
    <dbReference type="NCBI Taxonomy" id="2763661"/>
    <lineage>
        <taxon>Bacteria</taxon>
        <taxon>Bacillati</taxon>
        <taxon>Bacillota</taxon>
        <taxon>Clostridia</taxon>
        <taxon>Eubacteriales</taxon>
        <taxon>Bianqueaceae</taxon>
        <taxon>Bianquea</taxon>
    </lineage>
</organism>
<keyword evidence="8 11" id="KW-0093">Biotin biosynthesis</keyword>
<reference evidence="12" key="1">
    <citation type="submission" date="2020-08" db="EMBL/GenBank/DDBJ databases">
        <title>Genome public.</title>
        <authorList>
            <person name="Liu C."/>
            <person name="Sun Q."/>
        </authorList>
    </citation>
    <scope>NUCLEOTIDE SEQUENCE</scope>
    <source>
        <strain evidence="12">NSJ-32</strain>
    </source>
</reference>
<evidence type="ECO:0000256" key="5">
    <source>
        <dbReference type="ARBA" id="ARBA00022576"/>
    </source>
</evidence>
<sequence length="452" mass="50883">MNTQQDLVQRDLKYIWHPCSQMKDYEELQPIVIASGKGVYLYDKNGKEYLDIVSSWWCNLLGHCNPIISESIKHQLDRLEHVIFANFTHEPAITLCEQLMGIIPKGLAKFNFSDNGSASVECALKMAFQYQYQTGHPKKTKFMCLSDGYHGETIGALSVGCLDLYAKIYQPMLMSTIHVQAPDCYRCPYGKCRECCQAECIEFAKTAFEQNAEETCAMIVEPLLQGSAGMRIYPPIYLKKLRALCDQYTVLLIADEIATGFGRTGKMFAFEHAGVSPDIMCISKGLTGGYMPMAITITTDEVYDAFYADYSEGKAFMHSHTYSGNPLGCSAALAVQKIFREEPILENAAKRAIYLNQKLQEALIEHKNVGEIRHIGLINAIELTPDRRAKSEYPSELRIGYQIYKKALARGLLLRPLGNVLYFNPPLIINELEIDKAIRICKESILEVLGDL</sequence>
<comment type="caution">
    <text evidence="12">The sequence shown here is derived from an EMBL/GenBank/DDBJ whole genome shotgun (WGS) entry which is preliminary data.</text>
</comment>
<evidence type="ECO:0000256" key="9">
    <source>
        <dbReference type="ARBA" id="ARBA00022898"/>
    </source>
</evidence>
<feature type="binding site" evidence="11">
    <location>
        <begin position="320"/>
        <end position="321"/>
    </location>
    <ligand>
        <name>pyridoxal 5'-phosphate</name>
        <dbReference type="ChEBI" id="CHEBI:597326"/>
    </ligand>
</feature>
<keyword evidence="5 11" id="KW-0032">Aminotransferase</keyword>
<comment type="function">
    <text evidence="11">Catalyzes the transfer of the alpha-amino group from S-adenosyl-L-methionine (SAM) to 7-keto-8-aminopelargonic acid (KAPA) to form 7,8-diaminopelargonic acid (DAPA). It is the only aminotransferase known to utilize SAM as an amino donor.</text>
</comment>
<protein>
    <recommendedName>
        <fullName evidence="11">Adenosylmethionine-8-amino-7-oxononanoate aminotransferase</fullName>
        <ecNumber evidence="11">2.6.1.62</ecNumber>
    </recommendedName>
    <alternativeName>
        <fullName evidence="11">7,8-diamino-pelargonic acid aminotransferase</fullName>
        <shortName evidence="11">DAPA AT</shortName>
        <shortName evidence="11">DAPA aminotransferase</shortName>
    </alternativeName>
    <alternativeName>
        <fullName evidence="11">7,8-diaminononanoate synthase</fullName>
        <shortName evidence="11">DANS</shortName>
    </alternativeName>
    <alternativeName>
        <fullName evidence="11">Diaminopelargonic acid synthase</fullName>
    </alternativeName>
</protein>
<keyword evidence="9 11" id="KW-0663">Pyridoxal phosphate</keyword>
<dbReference type="EC" id="2.6.1.62" evidence="11"/>
<feature type="binding site" evidence="11">
    <location>
        <position position="415"/>
    </location>
    <ligand>
        <name>substrate</name>
    </ligand>
</feature>
<feature type="binding site" evidence="11">
    <location>
        <position position="319"/>
    </location>
    <ligand>
        <name>substrate</name>
    </ligand>
</feature>
<dbReference type="Pfam" id="PF00202">
    <property type="entry name" value="Aminotran_3"/>
    <property type="match status" value="1"/>
</dbReference>
<accession>A0A926I165</accession>
<feature type="site" description="Participates in the substrate recognition with KAPA and in a stacking interaction with the adenine ring of SAM" evidence="11">
    <location>
        <position position="19"/>
    </location>
</feature>
<comment type="catalytic activity">
    <reaction evidence="11">
        <text>(8S)-8-amino-7-oxononanoate + S-adenosyl-L-methionine = S-adenosyl-4-methylsulfanyl-2-oxobutanoate + (7R,8S)-7,8-diammoniononanoate</text>
        <dbReference type="Rhea" id="RHEA:16861"/>
        <dbReference type="ChEBI" id="CHEBI:16490"/>
        <dbReference type="ChEBI" id="CHEBI:59789"/>
        <dbReference type="ChEBI" id="CHEBI:149468"/>
        <dbReference type="ChEBI" id="CHEBI:149469"/>
        <dbReference type="EC" id="2.6.1.62"/>
    </reaction>
</comment>
<dbReference type="HAMAP" id="MF_00834">
    <property type="entry name" value="BioA"/>
    <property type="match status" value="1"/>
</dbReference>
<dbReference type="SUPFAM" id="SSF53383">
    <property type="entry name" value="PLP-dependent transferases"/>
    <property type="match status" value="1"/>
</dbReference>
<keyword evidence="7 11" id="KW-0949">S-adenosyl-L-methionine</keyword>
<dbReference type="AlphaFoldDB" id="A0A926I165"/>
<evidence type="ECO:0000256" key="7">
    <source>
        <dbReference type="ARBA" id="ARBA00022691"/>
    </source>
</evidence>
<evidence type="ECO:0000256" key="2">
    <source>
        <dbReference type="ARBA" id="ARBA00004496"/>
    </source>
</evidence>
<comment type="subcellular location">
    <subcellularLocation>
        <location evidence="2 11">Cytoplasm</location>
    </subcellularLocation>
</comment>
<keyword evidence="6 11" id="KW-0808">Transferase</keyword>
<comment type="cofactor">
    <cofactor evidence="1 11">
        <name>pyridoxal 5'-phosphate</name>
        <dbReference type="ChEBI" id="CHEBI:597326"/>
    </cofactor>
</comment>
<comment type="similarity">
    <text evidence="10 11">Belongs to the class-III pyridoxal-phosphate-dependent aminotransferase family. BioA subfamily.</text>
</comment>
<gene>
    <name evidence="11 12" type="primary">bioA</name>
    <name evidence="12" type="ORF">H8730_06320</name>
</gene>
<dbReference type="Proteomes" id="UP000657006">
    <property type="component" value="Unassembled WGS sequence"/>
</dbReference>
<dbReference type="NCBIfam" id="NF004624">
    <property type="entry name" value="PRK05964.1"/>
    <property type="match status" value="1"/>
</dbReference>
<evidence type="ECO:0000256" key="10">
    <source>
        <dbReference type="ARBA" id="ARBA00060970"/>
    </source>
</evidence>
<dbReference type="PIRSF" id="PIRSF000521">
    <property type="entry name" value="Transaminase_4ab_Lys_Orn"/>
    <property type="match status" value="1"/>
</dbReference>
<dbReference type="RefSeq" id="WP_249289578.1">
    <property type="nucleotide sequence ID" value="NZ_JACRSQ010000007.1"/>
</dbReference>
<evidence type="ECO:0000256" key="11">
    <source>
        <dbReference type="HAMAP-Rule" id="MF_00834"/>
    </source>
</evidence>
<evidence type="ECO:0000313" key="12">
    <source>
        <dbReference type="EMBL" id="MBC8543153.1"/>
    </source>
</evidence>
<dbReference type="FunFam" id="3.40.640.10:FF:000078">
    <property type="entry name" value="Adenosylmethionine-8-amino-7-oxononanoate aminotransferase"/>
    <property type="match status" value="1"/>
</dbReference>
<dbReference type="InterPro" id="IPR005814">
    <property type="entry name" value="Aminotrans_3"/>
</dbReference>
<feature type="binding site" evidence="11">
    <location>
        <begin position="116"/>
        <end position="117"/>
    </location>
    <ligand>
        <name>pyridoxal 5'-phosphate</name>
        <dbReference type="ChEBI" id="CHEBI:597326"/>
    </ligand>
</feature>